<evidence type="ECO:0000313" key="3">
    <source>
        <dbReference type="Proteomes" id="UP000318833"/>
    </source>
</evidence>
<dbReference type="AlphaFoldDB" id="A0A554VEU6"/>
<feature type="region of interest" description="Disordered" evidence="1">
    <location>
        <begin position="204"/>
        <end position="227"/>
    </location>
</feature>
<organism evidence="2 3">
    <name type="scientific">Aquimarina algiphila</name>
    <dbReference type="NCBI Taxonomy" id="2047982"/>
    <lineage>
        <taxon>Bacteria</taxon>
        <taxon>Pseudomonadati</taxon>
        <taxon>Bacteroidota</taxon>
        <taxon>Flavobacteriia</taxon>
        <taxon>Flavobacteriales</taxon>
        <taxon>Flavobacteriaceae</taxon>
        <taxon>Aquimarina</taxon>
    </lineage>
</organism>
<evidence type="ECO:0000313" key="2">
    <source>
        <dbReference type="EMBL" id="TSE05585.1"/>
    </source>
</evidence>
<reference evidence="2 3" key="1">
    <citation type="submission" date="2019-07" db="EMBL/GenBank/DDBJ databases">
        <title>The draft genome sequence of Aquimarina algiphila M91.</title>
        <authorList>
            <person name="Meng X."/>
        </authorList>
    </citation>
    <scope>NUCLEOTIDE SEQUENCE [LARGE SCALE GENOMIC DNA]</scope>
    <source>
        <strain evidence="2 3">M91</strain>
    </source>
</reference>
<dbReference type="OrthoDB" id="1161404at2"/>
<accession>A0A554VEU6</accession>
<proteinExistence type="predicted"/>
<gene>
    <name evidence="2" type="ORF">FOF46_22315</name>
</gene>
<name>A0A554VEU6_9FLAO</name>
<dbReference type="EMBL" id="VLNR01000058">
    <property type="protein sequence ID" value="TSE05585.1"/>
    <property type="molecule type" value="Genomic_DNA"/>
</dbReference>
<dbReference type="Proteomes" id="UP000318833">
    <property type="component" value="Unassembled WGS sequence"/>
</dbReference>
<protein>
    <submittedName>
        <fullName evidence="2">Uncharacterized protein</fullName>
    </submittedName>
</protein>
<dbReference type="RefSeq" id="WP_143917976.1">
    <property type="nucleotide sequence ID" value="NZ_CANMIK010000063.1"/>
</dbReference>
<keyword evidence="3" id="KW-1185">Reference proteome</keyword>
<sequence>MAERNYGIKDTVLLEWGDIIVEHLKTDIEEFITFDAKLNRDFITDLEQKVAQGYKDGGDVVNIAQLQEKTEVVEKAMQDCRTYFKRLKYWVLDAFPNQKAIQRQFGIGRFREVSRNQVKMIQFIEGLEETISQHSIALETAGASVDLLTQPSTLSQALRIANKEQEQKKGTRTVDTAARVEQLNELYAILQKVNSAADNVFEEQPTKRELYRSPGRNGTPVIIDEEE</sequence>
<evidence type="ECO:0000256" key="1">
    <source>
        <dbReference type="SAM" id="MobiDB-lite"/>
    </source>
</evidence>
<comment type="caution">
    <text evidence="2">The sequence shown here is derived from an EMBL/GenBank/DDBJ whole genome shotgun (WGS) entry which is preliminary data.</text>
</comment>